<evidence type="ECO:0000313" key="4">
    <source>
        <dbReference type="Proteomes" id="UP000322225"/>
    </source>
</evidence>
<feature type="compositionally biased region" description="Low complexity" evidence="2">
    <location>
        <begin position="158"/>
        <end position="173"/>
    </location>
</feature>
<dbReference type="InterPro" id="IPR050546">
    <property type="entry name" value="Glycosyl_Hydrlase_16"/>
</dbReference>
<evidence type="ECO:0000313" key="3">
    <source>
        <dbReference type="EMBL" id="WWD18620.1"/>
    </source>
</evidence>
<reference evidence="3" key="1">
    <citation type="submission" date="2017-08" db="EMBL/GenBank/DDBJ databases">
        <authorList>
            <person name="Cuomo C."/>
            <person name="Billmyre B."/>
            <person name="Heitman J."/>
        </authorList>
    </citation>
    <scope>NUCLEOTIDE SEQUENCE</scope>
    <source>
        <strain evidence="3">CBS 12478</strain>
    </source>
</reference>
<feature type="compositionally biased region" description="Polar residues" evidence="2">
    <location>
        <begin position="21"/>
        <end position="53"/>
    </location>
</feature>
<feature type="compositionally biased region" description="Low complexity" evidence="2">
    <location>
        <begin position="213"/>
        <end position="246"/>
    </location>
</feature>
<dbReference type="GO" id="GO:0005975">
    <property type="term" value="P:carbohydrate metabolic process"/>
    <property type="evidence" value="ECO:0007669"/>
    <property type="project" value="InterPro"/>
</dbReference>
<feature type="compositionally biased region" description="Low complexity" evidence="2">
    <location>
        <begin position="270"/>
        <end position="281"/>
    </location>
</feature>
<feature type="region of interest" description="Disordered" evidence="2">
    <location>
        <begin position="1"/>
        <end position="314"/>
    </location>
</feature>
<evidence type="ECO:0000256" key="2">
    <source>
        <dbReference type="SAM" id="MobiDB-lite"/>
    </source>
</evidence>
<dbReference type="KEGG" id="ksn:43585565"/>
<dbReference type="OrthoDB" id="4781at2759"/>
<sequence length="784" mass="85227">MTIDDHQNQSQSQSQSHLDPPSTSNSNNLEEPESQYQQPSRRFSPTSFSQHQLNLPEAGEEQSPRSVSSAQFTTTRHGSPSFPLPSNGNSGTLSPEETGEYSPTSPVRATMATPPSPSSASFSGGGGNDSASGSGSGTGSGSNELSPTLGIALGGQRPSLGTTPSSVPLLSTSDIPLESPTSSTGFGEHQDPHEVGNSNNNHLPTERAPPVPRTSSPAAPRSSYSNGRVGSATATAFSSSSPSGAPKIRINDMPNSPQSVDTDRFPDTHSQPPFSSPFSAPRQDRGSVPSLPPVSPTTAMRPVHGSISSIGGGAVPTYTTSTHVPRSASGNILATAVDMNAASTTKGNIAARRALRMKQALSTDSKSHRYSRDNKQAALNRKPFQSTRLKGEIYKPWLEKRDPALRWARWITIGSIIMGFAIAAVICWDGYRSVPSLGKVCSVLEDDFSSGSISPDRWQHEVRLDGYGPGSFMWTTTAPENSYVKDNTLYIVPTLTSDVIGADAVTSGYTLNLTADGTCTSNNVTQCVAVSNSSLLTVINPVRSARLITKNTASIKYGKVEVRAKFPTGDWLWPRISLLPKDNVYGVWPRSGQIDILNGRGNNASYTARGVDYAQSNLHWGPTYILDRLYMTWGYREQRRTYYSQKYHTYGLEWNDKFLWTYIDSRVAQVISYRFNKESFWTRGKFPSTYTNGSEVVKTTNPWIASQNNVAPFDQEFYLAIDLAVGSMDGWFPDGEGGKPWTDDSASAMSDFWLAKNKWWDASWSKDDTVRGFAIDSVKMWKVC</sequence>
<dbReference type="SUPFAM" id="SSF49899">
    <property type="entry name" value="Concanavalin A-like lectins/glucanases"/>
    <property type="match status" value="1"/>
</dbReference>
<proteinExistence type="inferred from homology"/>
<dbReference type="Proteomes" id="UP000322225">
    <property type="component" value="Chromosome 5"/>
</dbReference>
<gene>
    <name evidence="3" type="ORF">CI109_103073</name>
</gene>
<dbReference type="PANTHER" id="PTHR10963:SF55">
    <property type="entry name" value="GLYCOSIDE HYDROLASE FAMILY 16 PROTEIN"/>
    <property type="match status" value="1"/>
</dbReference>
<organism evidence="3 4">
    <name type="scientific">Kwoniella shandongensis</name>
    <dbReference type="NCBI Taxonomy" id="1734106"/>
    <lineage>
        <taxon>Eukaryota</taxon>
        <taxon>Fungi</taxon>
        <taxon>Dikarya</taxon>
        <taxon>Basidiomycota</taxon>
        <taxon>Agaricomycotina</taxon>
        <taxon>Tremellomycetes</taxon>
        <taxon>Tremellales</taxon>
        <taxon>Cryptococcaceae</taxon>
        <taxon>Kwoniella</taxon>
    </lineage>
</organism>
<dbReference type="RefSeq" id="XP_031864351.1">
    <property type="nucleotide sequence ID" value="XM_032001461.1"/>
</dbReference>
<dbReference type="InterPro" id="IPR000757">
    <property type="entry name" value="Beta-glucanase-like"/>
</dbReference>
<reference evidence="3" key="2">
    <citation type="submission" date="2024-01" db="EMBL/GenBank/DDBJ databases">
        <title>Comparative genomics of Cryptococcus and Kwoniella reveals pathogenesis evolution and contrasting modes of karyotype evolution via chromosome fusion or intercentromeric recombination.</title>
        <authorList>
            <person name="Coelho M.A."/>
            <person name="David-Palma M."/>
            <person name="Shea T."/>
            <person name="Bowers K."/>
            <person name="McGinley-Smith S."/>
            <person name="Mohammad A.W."/>
            <person name="Gnirke A."/>
            <person name="Yurkov A.M."/>
            <person name="Nowrousian M."/>
            <person name="Sun S."/>
            <person name="Cuomo C.A."/>
            <person name="Heitman J."/>
        </authorList>
    </citation>
    <scope>NUCLEOTIDE SEQUENCE</scope>
    <source>
        <strain evidence="3">CBS 12478</strain>
    </source>
</reference>
<dbReference type="GeneID" id="43585565"/>
<protein>
    <submittedName>
        <fullName evidence="3">Uncharacterized protein</fullName>
    </submittedName>
</protein>
<evidence type="ECO:0000256" key="1">
    <source>
        <dbReference type="ARBA" id="ARBA00006865"/>
    </source>
</evidence>
<feature type="compositionally biased region" description="Gly residues" evidence="2">
    <location>
        <begin position="123"/>
        <end position="140"/>
    </location>
</feature>
<keyword evidence="4" id="KW-1185">Reference proteome</keyword>
<comment type="similarity">
    <text evidence="1">Belongs to the glycosyl hydrolase 16 family.</text>
</comment>
<dbReference type="PROSITE" id="PS51762">
    <property type="entry name" value="GH16_2"/>
    <property type="match status" value="1"/>
</dbReference>
<dbReference type="EMBL" id="CP144055">
    <property type="protein sequence ID" value="WWD18620.1"/>
    <property type="molecule type" value="Genomic_DNA"/>
</dbReference>
<dbReference type="InterPro" id="IPR013320">
    <property type="entry name" value="ConA-like_dom_sf"/>
</dbReference>
<feature type="compositionally biased region" description="Polar residues" evidence="2">
    <location>
        <begin position="64"/>
        <end position="107"/>
    </location>
</feature>
<name>A0A5M6C8T2_9TREE</name>
<dbReference type="Gene3D" id="2.60.120.200">
    <property type="match status" value="1"/>
</dbReference>
<dbReference type="Pfam" id="PF00722">
    <property type="entry name" value="Glyco_hydro_16"/>
    <property type="match status" value="1"/>
</dbReference>
<dbReference type="GO" id="GO:0004553">
    <property type="term" value="F:hydrolase activity, hydrolyzing O-glycosyl compounds"/>
    <property type="evidence" value="ECO:0007669"/>
    <property type="project" value="InterPro"/>
</dbReference>
<dbReference type="PANTHER" id="PTHR10963">
    <property type="entry name" value="GLYCOSYL HYDROLASE-RELATED"/>
    <property type="match status" value="1"/>
</dbReference>
<accession>A0A5M6C8T2</accession>
<dbReference type="AlphaFoldDB" id="A0A5M6C8T2"/>